<dbReference type="InterPro" id="IPR052027">
    <property type="entry name" value="PspC"/>
</dbReference>
<dbReference type="KEGG" id="mpl:Mpal_2420"/>
<dbReference type="Pfam" id="PF04024">
    <property type="entry name" value="PspC"/>
    <property type="match status" value="1"/>
</dbReference>
<organism evidence="8 9">
    <name type="scientific">Methanosphaerula palustris (strain ATCC BAA-1556 / DSM 19958 / E1-9c)</name>
    <dbReference type="NCBI Taxonomy" id="521011"/>
    <lineage>
        <taxon>Archaea</taxon>
        <taxon>Methanobacteriati</taxon>
        <taxon>Methanobacteriota</taxon>
        <taxon>Stenosarchaea group</taxon>
        <taxon>Methanomicrobia</taxon>
        <taxon>Methanomicrobiales</taxon>
        <taxon>Methanoregulaceae</taxon>
        <taxon>Methanosphaerula</taxon>
    </lineage>
</organism>
<comment type="subcellular location">
    <subcellularLocation>
        <location evidence="1">Cell membrane</location>
        <topology evidence="1">Single-pass membrane protein</topology>
    </subcellularLocation>
</comment>
<keyword evidence="4 6" id="KW-1133">Transmembrane helix</keyword>
<reference evidence="8 9" key="1">
    <citation type="journal article" date="2015" name="Genome Announc.">
        <title>Complete Genome Sequence of Methanosphaerula palustris E1-9CT, a Hydrogenotrophic Methanogen Isolated from a Minerotrophic Fen Peatland.</title>
        <authorList>
            <person name="Cadillo-Quiroz H."/>
            <person name="Browne P."/>
            <person name="Kyrpides N."/>
            <person name="Woyke T."/>
            <person name="Goodwin L."/>
            <person name="Detter C."/>
            <person name="Yavitt J.B."/>
            <person name="Zinder S.H."/>
        </authorList>
    </citation>
    <scope>NUCLEOTIDE SEQUENCE [LARGE SCALE GENOMIC DNA]</scope>
    <source>
        <strain evidence="9">ATCC BAA-1556 / DSM 19958 / E1-9c</strain>
    </source>
</reference>
<evidence type="ECO:0000313" key="8">
    <source>
        <dbReference type="EMBL" id="ACL17700.1"/>
    </source>
</evidence>
<name>B8GEJ9_METPE</name>
<dbReference type="EMBL" id="CP001338">
    <property type="protein sequence ID" value="ACL17700.1"/>
    <property type="molecule type" value="Genomic_DNA"/>
</dbReference>
<sequence length="65" mass="7301">MKQLLRSRRDRVFAGVCGGIGEYFEIDSNLVRLVWILISLTGVVPGILLYLLAWVILPEDDNGEP</sequence>
<dbReference type="GO" id="GO:0005886">
    <property type="term" value="C:plasma membrane"/>
    <property type="evidence" value="ECO:0007669"/>
    <property type="project" value="UniProtKB-SubCell"/>
</dbReference>
<dbReference type="PANTHER" id="PTHR33885">
    <property type="entry name" value="PHAGE SHOCK PROTEIN C"/>
    <property type="match status" value="1"/>
</dbReference>
<evidence type="ECO:0000313" key="9">
    <source>
        <dbReference type="Proteomes" id="UP000002457"/>
    </source>
</evidence>
<evidence type="ECO:0000256" key="1">
    <source>
        <dbReference type="ARBA" id="ARBA00004162"/>
    </source>
</evidence>
<keyword evidence="9" id="KW-1185">Reference proteome</keyword>
<feature type="domain" description="Phage shock protein PspC N-terminal" evidence="7">
    <location>
        <begin position="2"/>
        <end position="59"/>
    </location>
</feature>
<gene>
    <name evidence="8" type="ordered locus">Mpal_2420</name>
</gene>
<dbReference type="AlphaFoldDB" id="B8GEJ9"/>
<dbReference type="InterPro" id="IPR007168">
    <property type="entry name" value="Phageshock_PspC_N"/>
</dbReference>
<dbReference type="HOGENOM" id="CLU_143433_4_3_2"/>
<evidence type="ECO:0000256" key="4">
    <source>
        <dbReference type="ARBA" id="ARBA00022989"/>
    </source>
</evidence>
<evidence type="ECO:0000256" key="6">
    <source>
        <dbReference type="SAM" id="Phobius"/>
    </source>
</evidence>
<evidence type="ECO:0000256" key="3">
    <source>
        <dbReference type="ARBA" id="ARBA00022692"/>
    </source>
</evidence>
<proteinExistence type="predicted"/>
<evidence type="ECO:0000256" key="2">
    <source>
        <dbReference type="ARBA" id="ARBA00022475"/>
    </source>
</evidence>
<dbReference type="Proteomes" id="UP000002457">
    <property type="component" value="Chromosome"/>
</dbReference>
<dbReference type="eggNOG" id="arCOG03456">
    <property type="taxonomic scope" value="Archaea"/>
</dbReference>
<evidence type="ECO:0000259" key="7">
    <source>
        <dbReference type="Pfam" id="PF04024"/>
    </source>
</evidence>
<keyword evidence="2" id="KW-1003">Cell membrane</keyword>
<dbReference type="OrthoDB" id="103681at2157"/>
<dbReference type="GeneID" id="7271333"/>
<dbReference type="RefSeq" id="WP_012619019.1">
    <property type="nucleotide sequence ID" value="NC_011832.1"/>
</dbReference>
<protein>
    <submittedName>
        <fullName evidence="8">Phage shock protein C, PspC</fullName>
    </submittedName>
</protein>
<accession>B8GEJ9</accession>
<evidence type="ECO:0000256" key="5">
    <source>
        <dbReference type="ARBA" id="ARBA00023136"/>
    </source>
</evidence>
<feature type="transmembrane region" description="Helical" evidence="6">
    <location>
        <begin position="33"/>
        <end position="57"/>
    </location>
</feature>
<keyword evidence="3 6" id="KW-0812">Transmembrane</keyword>
<dbReference type="STRING" id="521011.Mpal_2420"/>
<dbReference type="PANTHER" id="PTHR33885:SF3">
    <property type="entry name" value="PHAGE SHOCK PROTEIN C"/>
    <property type="match status" value="1"/>
</dbReference>
<keyword evidence="5 6" id="KW-0472">Membrane</keyword>